<evidence type="ECO:0000313" key="2">
    <source>
        <dbReference type="EMBL" id="PYI33599.1"/>
    </source>
</evidence>
<keyword evidence="3" id="KW-1185">Reference proteome</keyword>
<protein>
    <submittedName>
        <fullName evidence="2">Uncharacterized protein</fullName>
    </submittedName>
</protein>
<gene>
    <name evidence="2" type="ORF">BP00DRAFT_455472</name>
</gene>
<accession>A0A2V5IAB5</accession>
<evidence type="ECO:0000256" key="1">
    <source>
        <dbReference type="SAM" id="MobiDB-lite"/>
    </source>
</evidence>
<organism evidence="2 3">
    <name type="scientific">Aspergillus indologenus CBS 114.80</name>
    <dbReference type="NCBI Taxonomy" id="1450541"/>
    <lineage>
        <taxon>Eukaryota</taxon>
        <taxon>Fungi</taxon>
        <taxon>Dikarya</taxon>
        <taxon>Ascomycota</taxon>
        <taxon>Pezizomycotina</taxon>
        <taxon>Eurotiomycetes</taxon>
        <taxon>Eurotiomycetidae</taxon>
        <taxon>Eurotiales</taxon>
        <taxon>Aspergillaceae</taxon>
        <taxon>Aspergillus</taxon>
        <taxon>Aspergillus subgen. Circumdati</taxon>
    </lineage>
</organism>
<dbReference type="EMBL" id="KZ825483">
    <property type="protein sequence ID" value="PYI33599.1"/>
    <property type="molecule type" value="Genomic_DNA"/>
</dbReference>
<reference evidence="2 3" key="1">
    <citation type="submission" date="2018-02" db="EMBL/GenBank/DDBJ databases">
        <title>The genomes of Aspergillus section Nigri reveals drivers in fungal speciation.</title>
        <authorList>
            <consortium name="DOE Joint Genome Institute"/>
            <person name="Vesth T.C."/>
            <person name="Nybo J."/>
            <person name="Theobald S."/>
            <person name="Brandl J."/>
            <person name="Frisvad J.C."/>
            <person name="Nielsen K.F."/>
            <person name="Lyhne E.K."/>
            <person name="Kogle M.E."/>
            <person name="Kuo A."/>
            <person name="Riley R."/>
            <person name="Clum A."/>
            <person name="Nolan M."/>
            <person name="Lipzen A."/>
            <person name="Salamov A."/>
            <person name="Henrissat B."/>
            <person name="Wiebenga A."/>
            <person name="De vries R.P."/>
            <person name="Grigoriev I.V."/>
            <person name="Mortensen U.H."/>
            <person name="Andersen M.R."/>
            <person name="Baker S.E."/>
        </authorList>
    </citation>
    <scope>NUCLEOTIDE SEQUENCE [LARGE SCALE GENOMIC DNA]</scope>
    <source>
        <strain evidence="2 3">CBS 114.80</strain>
    </source>
</reference>
<feature type="region of interest" description="Disordered" evidence="1">
    <location>
        <begin position="125"/>
        <end position="150"/>
    </location>
</feature>
<evidence type="ECO:0000313" key="3">
    <source>
        <dbReference type="Proteomes" id="UP000248817"/>
    </source>
</evidence>
<feature type="compositionally biased region" description="Basic and acidic residues" evidence="1">
    <location>
        <begin position="134"/>
        <end position="149"/>
    </location>
</feature>
<dbReference type="Proteomes" id="UP000248817">
    <property type="component" value="Unassembled WGS sequence"/>
</dbReference>
<feature type="compositionally biased region" description="Polar residues" evidence="1">
    <location>
        <begin position="167"/>
        <end position="188"/>
    </location>
</feature>
<sequence>MAPAPYFQSLVTESAFNARFRSENGQIFSDLDEVSANFWGRSHLLACRVVRREPQRNVLPVLLPHIESSDIQSPSDEIKAFLHGPDSALMAQSEHYLVRSSNCSLSVAQIWAAMATFKGPLDRRGRGTNVLDEPNEHMQDSETDLETRGPKRLRRLTSQQHFINPTQIQFGSSSPVRSDSYHGSQPSSVGYVDQDTHSLARVPYMDDLESPSPEHMLYISSTPWFDLDRRSGRESVLANLCGIMRRAKLV</sequence>
<dbReference type="AlphaFoldDB" id="A0A2V5IAB5"/>
<feature type="region of interest" description="Disordered" evidence="1">
    <location>
        <begin position="167"/>
        <end position="191"/>
    </location>
</feature>
<proteinExistence type="predicted"/>
<name>A0A2V5IAB5_9EURO</name>